<dbReference type="Proteomes" id="UP000501690">
    <property type="component" value="Linkage Group LG6"/>
</dbReference>
<evidence type="ECO:0000313" key="2">
    <source>
        <dbReference type="EMBL" id="QCD95671.1"/>
    </source>
</evidence>
<reference evidence="2 3" key="1">
    <citation type="submission" date="2019-04" db="EMBL/GenBank/DDBJ databases">
        <title>An improved genome assembly and genetic linkage map for asparagus bean, Vigna unguiculata ssp. sesquipedialis.</title>
        <authorList>
            <person name="Xia Q."/>
            <person name="Zhang R."/>
            <person name="Dong Y."/>
        </authorList>
    </citation>
    <scope>NUCLEOTIDE SEQUENCE [LARGE SCALE GENOMIC DNA]</scope>
    <source>
        <tissue evidence="2">Leaf</tissue>
    </source>
</reference>
<dbReference type="EMBL" id="CP039350">
    <property type="protein sequence ID" value="QCD95671.1"/>
    <property type="molecule type" value="Genomic_DNA"/>
</dbReference>
<gene>
    <name evidence="2" type="ORF">DEO72_LG6g366</name>
</gene>
<protein>
    <submittedName>
        <fullName evidence="2">Uncharacterized protein</fullName>
    </submittedName>
</protein>
<accession>A0A4D6M591</accession>
<organism evidence="2 3">
    <name type="scientific">Vigna unguiculata</name>
    <name type="common">Cowpea</name>
    <dbReference type="NCBI Taxonomy" id="3917"/>
    <lineage>
        <taxon>Eukaryota</taxon>
        <taxon>Viridiplantae</taxon>
        <taxon>Streptophyta</taxon>
        <taxon>Embryophyta</taxon>
        <taxon>Tracheophyta</taxon>
        <taxon>Spermatophyta</taxon>
        <taxon>Magnoliopsida</taxon>
        <taxon>eudicotyledons</taxon>
        <taxon>Gunneridae</taxon>
        <taxon>Pentapetalae</taxon>
        <taxon>rosids</taxon>
        <taxon>fabids</taxon>
        <taxon>Fabales</taxon>
        <taxon>Fabaceae</taxon>
        <taxon>Papilionoideae</taxon>
        <taxon>50 kb inversion clade</taxon>
        <taxon>NPAAA clade</taxon>
        <taxon>indigoferoid/millettioid clade</taxon>
        <taxon>Phaseoleae</taxon>
        <taxon>Vigna</taxon>
    </lineage>
</organism>
<sequence>MLFMETMLKARKLTQYPLPYSLLISRICEYKQVPTEGELCQSTSPSNEISNSSLRQMKIVQFRGGYVHKDDVPNYEDDEGTPSPDPVPPQTNVGSSSNAATRSSISLEDHILGLKQRLEDFFLLSTSRHEEVLRSIGEVNTRLSNLETKFDAFTHDNDMSEEF</sequence>
<name>A0A4D6M591_VIGUN</name>
<evidence type="ECO:0000256" key="1">
    <source>
        <dbReference type="SAM" id="MobiDB-lite"/>
    </source>
</evidence>
<evidence type="ECO:0000313" key="3">
    <source>
        <dbReference type="Proteomes" id="UP000501690"/>
    </source>
</evidence>
<feature type="region of interest" description="Disordered" evidence="1">
    <location>
        <begin position="69"/>
        <end position="101"/>
    </location>
</feature>
<dbReference type="AlphaFoldDB" id="A0A4D6M591"/>
<keyword evidence="3" id="KW-1185">Reference proteome</keyword>
<proteinExistence type="predicted"/>